<keyword evidence="6" id="KW-1133">Transmembrane helix</keyword>
<feature type="transmembrane region" description="Helical" evidence="6">
    <location>
        <begin position="153"/>
        <end position="173"/>
    </location>
</feature>
<keyword evidence="6" id="KW-0812">Transmembrane</keyword>
<feature type="transmembrane region" description="Helical" evidence="6">
    <location>
        <begin position="6"/>
        <end position="23"/>
    </location>
</feature>
<dbReference type="InterPro" id="IPR036890">
    <property type="entry name" value="HATPase_C_sf"/>
</dbReference>
<evidence type="ECO:0000256" key="6">
    <source>
        <dbReference type="SAM" id="Phobius"/>
    </source>
</evidence>
<dbReference type="AlphaFoldDB" id="A0A1S8TKQ6"/>
<dbReference type="InterPro" id="IPR003594">
    <property type="entry name" value="HATPase_dom"/>
</dbReference>
<comment type="caution">
    <text evidence="8">The sequence shown here is derived from an EMBL/GenBank/DDBJ whole genome shotgun (WGS) entry which is preliminary data.</text>
</comment>
<dbReference type="Proteomes" id="UP000190890">
    <property type="component" value="Unassembled WGS sequence"/>
</dbReference>
<organism evidence="8 9">
    <name type="scientific">Clostridium puniceum</name>
    <dbReference type="NCBI Taxonomy" id="29367"/>
    <lineage>
        <taxon>Bacteria</taxon>
        <taxon>Bacillati</taxon>
        <taxon>Bacillota</taxon>
        <taxon>Clostridia</taxon>
        <taxon>Eubacteriales</taxon>
        <taxon>Clostridiaceae</taxon>
        <taxon>Clostridium</taxon>
    </lineage>
</organism>
<dbReference type="RefSeq" id="WP_242954097.1">
    <property type="nucleotide sequence ID" value="NZ_LZZM01000127.1"/>
</dbReference>
<dbReference type="PRINTS" id="PR00344">
    <property type="entry name" value="BCTRLSENSOR"/>
</dbReference>
<keyword evidence="3" id="KW-0597">Phosphoprotein</keyword>
<protein>
    <recommendedName>
        <fullName evidence="2">histidine kinase</fullName>
        <ecNumber evidence="2">2.7.13.3</ecNumber>
    </recommendedName>
</protein>
<dbReference type="SUPFAM" id="SSF55874">
    <property type="entry name" value="ATPase domain of HSP90 chaperone/DNA topoisomerase II/histidine kinase"/>
    <property type="match status" value="1"/>
</dbReference>
<dbReference type="PANTHER" id="PTHR43547">
    <property type="entry name" value="TWO-COMPONENT HISTIDINE KINASE"/>
    <property type="match status" value="1"/>
</dbReference>
<evidence type="ECO:0000256" key="2">
    <source>
        <dbReference type="ARBA" id="ARBA00012438"/>
    </source>
</evidence>
<accession>A0A1S8TKQ6</accession>
<reference evidence="8 9" key="1">
    <citation type="submission" date="2016-05" db="EMBL/GenBank/DDBJ databases">
        <title>Microbial solvent formation.</title>
        <authorList>
            <person name="Poehlein A."/>
            <person name="Montoya Solano J.D."/>
            <person name="Flitsch S."/>
            <person name="Krabben P."/>
            <person name="Duerre P."/>
            <person name="Daniel R."/>
        </authorList>
    </citation>
    <scope>NUCLEOTIDE SEQUENCE [LARGE SCALE GENOMIC DNA]</scope>
    <source>
        <strain evidence="8 9">DSM 2619</strain>
    </source>
</reference>
<dbReference type="SMART" id="SM00387">
    <property type="entry name" value="HATPase_c"/>
    <property type="match status" value="1"/>
</dbReference>
<keyword evidence="5" id="KW-0902">Two-component regulatory system</keyword>
<keyword evidence="4 8" id="KW-0418">Kinase</keyword>
<feature type="transmembrane region" description="Helical" evidence="6">
    <location>
        <begin position="30"/>
        <end position="47"/>
    </location>
</feature>
<dbReference type="InterPro" id="IPR004358">
    <property type="entry name" value="Sig_transdc_His_kin-like_C"/>
</dbReference>
<evidence type="ECO:0000256" key="4">
    <source>
        <dbReference type="ARBA" id="ARBA00022777"/>
    </source>
</evidence>
<feature type="transmembrane region" description="Helical" evidence="6">
    <location>
        <begin position="53"/>
        <end position="73"/>
    </location>
</feature>
<evidence type="ECO:0000313" key="9">
    <source>
        <dbReference type="Proteomes" id="UP000190890"/>
    </source>
</evidence>
<keyword evidence="8" id="KW-0808">Transferase</keyword>
<keyword evidence="9" id="KW-1185">Reference proteome</keyword>
<evidence type="ECO:0000256" key="3">
    <source>
        <dbReference type="ARBA" id="ARBA00022553"/>
    </source>
</evidence>
<gene>
    <name evidence="8" type="primary">tcrY</name>
    <name evidence="8" type="ORF">CLPUN_19820</name>
</gene>
<proteinExistence type="predicted"/>
<evidence type="ECO:0000256" key="5">
    <source>
        <dbReference type="ARBA" id="ARBA00023012"/>
    </source>
</evidence>
<comment type="catalytic activity">
    <reaction evidence="1">
        <text>ATP + protein L-histidine = ADP + protein N-phospho-L-histidine.</text>
        <dbReference type="EC" id="2.7.13.3"/>
    </reaction>
</comment>
<name>A0A1S8TKQ6_9CLOT</name>
<feature type="domain" description="Histidine kinase" evidence="7">
    <location>
        <begin position="244"/>
        <end position="413"/>
    </location>
</feature>
<dbReference type="EC" id="2.7.13.3" evidence="2"/>
<keyword evidence="6" id="KW-0472">Membrane</keyword>
<feature type="transmembrane region" description="Helical" evidence="6">
    <location>
        <begin position="80"/>
        <end position="102"/>
    </location>
</feature>
<feature type="transmembrane region" description="Helical" evidence="6">
    <location>
        <begin position="114"/>
        <end position="132"/>
    </location>
</feature>
<dbReference type="GO" id="GO:0000155">
    <property type="term" value="F:phosphorelay sensor kinase activity"/>
    <property type="evidence" value="ECO:0007669"/>
    <property type="project" value="TreeGrafter"/>
</dbReference>
<dbReference type="PANTHER" id="PTHR43547:SF10">
    <property type="entry name" value="SENSOR HISTIDINE KINASE DCUS"/>
    <property type="match status" value="1"/>
</dbReference>
<dbReference type="Pfam" id="PF02518">
    <property type="entry name" value="HATPase_c"/>
    <property type="match status" value="1"/>
</dbReference>
<feature type="transmembrane region" description="Helical" evidence="6">
    <location>
        <begin position="185"/>
        <end position="204"/>
    </location>
</feature>
<dbReference type="EMBL" id="LZZM01000127">
    <property type="protein sequence ID" value="OOM78373.1"/>
    <property type="molecule type" value="Genomic_DNA"/>
</dbReference>
<evidence type="ECO:0000313" key="8">
    <source>
        <dbReference type="EMBL" id="OOM78373.1"/>
    </source>
</evidence>
<dbReference type="STRING" id="29367.CLPUN_19820"/>
<sequence>MNIIDLITSILQSTILAYTIFYCEDKNQKINFFSIFTIFLVITNFFIETFGNNFEISIFITHILCLSAIALVYRKNILSALTAFTITYFIIQAYTMLFGNLIFEYVKGICPIEYINYETIFIIYIPQWIVLLSCFKYIHKIKQIYSFIINEELYTTFLIISFILDFIINFYLMTLNVQSQLLKNMTYIIFFMFLISIIVYFLNIHKKSEQIYKLNKSLGIKNSELREIKNNYASQISYLYELGLMENFEDLKKSLKNIINKNESTPMDVEVSENKQSLLEVALKPAIDKGIDVIIEEKCDFGLIKINEMEIYRVITNIVNNAIKAVNGKGIIIAKSYEYLGNAVILLSNNGPKIEEHYLKDIFKAGFTTKDNADNSHGYGLSIVKDLVESHSGTIHVQSTDTVTEFKIILPLK</sequence>
<dbReference type="Gene3D" id="3.30.565.10">
    <property type="entry name" value="Histidine kinase-like ATPase, C-terminal domain"/>
    <property type="match status" value="1"/>
</dbReference>
<evidence type="ECO:0000256" key="1">
    <source>
        <dbReference type="ARBA" id="ARBA00000085"/>
    </source>
</evidence>
<dbReference type="InterPro" id="IPR005467">
    <property type="entry name" value="His_kinase_dom"/>
</dbReference>
<dbReference type="PROSITE" id="PS50109">
    <property type="entry name" value="HIS_KIN"/>
    <property type="match status" value="1"/>
</dbReference>
<evidence type="ECO:0000259" key="7">
    <source>
        <dbReference type="PROSITE" id="PS50109"/>
    </source>
</evidence>